<dbReference type="RefSeq" id="WP_115920341.1">
    <property type="nucleotide sequence ID" value="NZ_BJYH01000037.1"/>
</dbReference>
<evidence type="ECO:0000313" key="4">
    <source>
        <dbReference type="Proteomes" id="UP000256491"/>
    </source>
</evidence>
<evidence type="ECO:0000313" key="3">
    <source>
        <dbReference type="EMBL" id="REC72419.1"/>
    </source>
</evidence>
<keyword evidence="4" id="KW-1185">Reference proteome</keyword>
<name>A0ABX9IFW0_9FLAO</name>
<sequence length="130" mass="14619">MSIGAKVKKFRETRGISQDELALRLDVAQSTISSIESDKNIPSSLLLNKIAKELDVDINELLNEGIQVNISNNKFSDLSSAGTINQYNPVFNMQSPEIIENILKNQQQITKLIESQNKFIETLLKKDKDL</sequence>
<gene>
    <name evidence="3" type="ORF">DRF57_19430</name>
</gene>
<reference evidence="3 4" key="1">
    <citation type="journal article" date="2010" name="Syst. Appl. Microbiol.">
        <title>Four new species of Chryseobacterium from the rhizosphere of coastal sand dune plants, Chryseobacterium elymi sp. nov., Chryseobacterium hagamense sp. nov., Chryseobacterium lathyri sp. nov. and Chryseobacterium rhizosphaerae sp. nov.</title>
        <authorList>
            <person name="Cho S.H."/>
            <person name="Lee K.S."/>
            <person name="Shin D.S."/>
            <person name="Han J.H."/>
            <person name="Park K.S."/>
            <person name="Lee C.H."/>
            <person name="Park K.H."/>
            <person name="Kim S.B."/>
        </authorList>
    </citation>
    <scope>NUCLEOTIDE SEQUENCE [LARGE SCALE GENOMIC DNA]</scope>
    <source>
        <strain evidence="3 4">KCTC 22548</strain>
    </source>
</reference>
<protein>
    <submittedName>
        <fullName evidence="3">XRE family transcriptional regulator</fullName>
    </submittedName>
</protein>
<dbReference type="InterPro" id="IPR010982">
    <property type="entry name" value="Lambda_DNA-bd_dom_sf"/>
</dbReference>
<comment type="caution">
    <text evidence="3">The sequence shown here is derived from an EMBL/GenBank/DDBJ whole genome shotgun (WGS) entry which is preliminary data.</text>
</comment>
<evidence type="ECO:0000256" key="1">
    <source>
        <dbReference type="ARBA" id="ARBA00023125"/>
    </source>
</evidence>
<dbReference type="Pfam" id="PF01381">
    <property type="entry name" value="HTH_3"/>
    <property type="match status" value="1"/>
</dbReference>
<dbReference type="CDD" id="cd00093">
    <property type="entry name" value="HTH_XRE"/>
    <property type="match status" value="1"/>
</dbReference>
<accession>A0ABX9IFW0</accession>
<dbReference type="SMART" id="SM00530">
    <property type="entry name" value="HTH_XRE"/>
    <property type="match status" value="1"/>
</dbReference>
<dbReference type="InterPro" id="IPR001387">
    <property type="entry name" value="Cro/C1-type_HTH"/>
</dbReference>
<keyword evidence="1" id="KW-0238">DNA-binding</keyword>
<dbReference type="Gene3D" id="1.10.260.40">
    <property type="entry name" value="lambda repressor-like DNA-binding domains"/>
    <property type="match status" value="1"/>
</dbReference>
<evidence type="ECO:0000259" key="2">
    <source>
        <dbReference type="PROSITE" id="PS50943"/>
    </source>
</evidence>
<dbReference type="PANTHER" id="PTHR46558:SF4">
    <property type="entry name" value="DNA-BIDING PHAGE PROTEIN"/>
    <property type="match status" value="1"/>
</dbReference>
<dbReference type="SUPFAM" id="SSF47413">
    <property type="entry name" value="lambda repressor-like DNA-binding domains"/>
    <property type="match status" value="1"/>
</dbReference>
<organism evidence="3 4">
    <name type="scientific">Chryseobacterium rhizosphaerae</name>
    <dbReference type="NCBI Taxonomy" id="395937"/>
    <lineage>
        <taxon>Bacteria</taxon>
        <taxon>Pseudomonadati</taxon>
        <taxon>Bacteroidota</taxon>
        <taxon>Flavobacteriia</taxon>
        <taxon>Flavobacteriales</taxon>
        <taxon>Weeksellaceae</taxon>
        <taxon>Chryseobacterium group</taxon>
        <taxon>Chryseobacterium</taxon>
    </lineage>
</organism>
<dbReference type="PANTHER" id="PTHR46558">
    <property type="entry name" value="TRACRIPTIONAL REGULATORY PROTEIN-RELATED-RELATED"/>
    <property type="match status" value="1"/>
</dbReference>
<proteinExistence type="predicted"/>
<dbReference type="EMBL" id="QNUF01000028">
    <property type="protein sequence ID" value="REC72419.1"/>
    <property type="molecule type" value="Genomic_DNA"/>
</dbReference>
<feature type="domain" description="HTH cro/C1-type" evidence="2">
    <location>
        <begin position="7"/>
        <end position="61"/>
    </location>
</feature>
<dbReference type="Proteomes" id="UP000256491">
    <property type="component" value="Unassembled WGS sequence"/>
</dbReference>
<dbReference type="PROSITE" id="PS50943">
    <property type="entry name" value="HTH_CROC1"/>
    <property type="match status" value="1"/>
</dbReference>